<dbReference type="GO" id="GO:0046872">
    <property type="term" value="F:metal ion binding"/>
    <property type="evidence" value="ECO:0007669"/>
    <property type="project" value="UniProtKB-KW"/>
</dbReference>
<evidence type="ECO:0000256" key="8">
    <source>
        <dbReference type="ARBA" id="ARBA00022833"/>
    </source>
</evidence>
<dbReference type="Gene3D" id="3.30.70.360">
    <property type="match status" value="1"/>
</dbReference>
<keyword evidence="6" id="KW-0479">Metal-binding</keyword>
<evidence type="ECO:0000256" key="7">
    <source>
        <dbReference type="ARBA" id="ARBA00022801"/>
    </source>
</evidence>
<evidence type="ECO:0000313" key="12">
    <source>
        <dbReference type="Proteomes" id="UP000195221"/>
    </source>
</evidence>
<evidence type="ECO:0000256" key="3">
    <source>
        <dbReference type="ARBA" id="ARBA00022490"/>
    </source>
</evidence>
<comment type="cofactor">
    <cofactor evidence="1">
        <name>Zn(2+)</name>
        <dbReference type="ChEBI" id="CHEBI:29105"/>
    </cofactor>
</comment>
<evidence type="ECO:0000256" key="4">
    <source>
        <dbReference type="ARBA" id="ARBA00022571"/>
    </source>
</evidence>
<dbReference type="EMBL" id="NBTZ01000181">
    <property type="protein sequence ID" value="OTP65462.1"/>
    <property type="molecule type" value="Genomic_DNA"/>
</dbReference>
<dbReference type="InterPro" id="IPR002933">
    <property type="entry name" value="Peptidase_M20"/>
</dbReference>
<dbReference type="Pfam" id="PF07687">
    <property type="entry name" value="M20_dimer"/>
    <property type="match status" value="1"/>
</dbReference>
<organism evidence="11 12">
    <name type="scientific">Caballeronia sordidicola</name>
    <name type="common">Burkholderia sordidicola</name>
    <dbReference type="NCBI Taxonomy" id="196367"/>
    <lineage>
        <taxon>Bacteria</taxon>
        <taxon>Pseudomonadati</taxon>
        <taxon>Pseudomonadota</taxon>
        <taxon>Betaproteobacteria</taxon>
        <taxon>Burkholderiales</taxon>
        <taxon>Burkholderiaceae</taxon>
        <taxon>Caballeronia</taxon>
    </lineage>
</organism>
<feature type="domain" description="Peptidase M20 dimerisation" evidence="10">
    <location>
        <begin position="175"/>
        <end position="286"/>
    </location>
</feature>
<proteinExistence type="inferred from homology"/>
<evidence type="ECO:0000256" key="6">
    <source>
        <dbReference type="ARBA" id="ARBA00022723"/>
    </source>
</evidence>
<evidence type="ECO:0000259" key="10">
    <source>
        <dbReference type="Pfam" id="PF07687"/>
    </source>
</evidence>
<name>A0A242M2X9_CABSO</name>
<dbReference type="InterPro" id="IPR001261">
    <property type="entry name" value="ArgE/DapE_CS"/>
</dbReference>
<dbReference type="RefSeq" id="WP_075358411.1">
    <property type="nucleotide sequence ID" value="NZ_MSRG01000026.1"/>
</dbReference>
<reference evidence="11 12" key="1">
    <citation type="submission" date="2017-03" db="EMBL/GenBank/DDBJ databases">
        <title>Genome analysis of strain PAMC 26577.</title>
        <authorList>
            <person name="Oh H.-M."/>
            <person name="Yang J.-A."/>
        </authorList>
    </citation>
    <scope>NUCLEOTIDE SEQUENCE [LARGE SCALE GENOMIC DNA]</scope>
    <source>
        <strain evidence="11 12">PAMC 26577</strain>
    </source>
</reference>
<protein>
    <submittedName>
        <fullName evidence="11">Acetylornithine deacetylase</fullName>
    </submittedName>
</protein>
<evidence type="ECO:0000256" key="5">
    <source>
        <dbReference type="ARBA" id="ARBA00022605"/>
    </source>
</evidence>
<dbReference type="PANTHER" id="PTHR43808:SF31">
    <property type="entry name" value="N-ACETYL-L-CITRULLINE DEACETYLASE"/>
    <property type="match status" value="1"/>
</dbReference>
<dbReference type="InterPro" id="IPR011650">
    <property type="entry name" value="Peptidase_M20_dimer"/>
</dbReference>
<dbReference type="CDD" id="cd03894">
    <property type="entry name" value="M20_ArgE"/>
    <property type="match status" value="1"/>
</dbReference>
<dbReference type="Pfam" id="PF01546">
    <property type="entry name" value="Peptidase_M20"/>
    <property type="match status" value="1"/>
</dbReference>
<keyword evidence="8" id="KW-0862">Zinc</keyword>
<accession>A0A242M2X9</accession>
<dbReference type="SUPFAM" id="SSF55031">
    <property type="entry name" value="Bacterial exopeptidase dimerisation domain"/>
    <property type="match status" value="1"/>
</dbReference>
<comment type="caution">
    <text evidence="11">The sequence shown here is derived from an EMBL/GenBank/DDBJ whole genome shotgun (WGS) entry which is preliminary data.</text>
</comment>
<dbReference type="InterPro" id="IPR036264">
    <property type="entry name" value="Bact_exopeptidase_dim_dom"/>
</dbReference>
<keyword evidence="7" id="KW-0378">Hydrolase</keyword>
<dbReference type="Gene3D" id="3.40.630.10">
    <property type="entry name" value="Zn peptidases"/>
    <property type="match status" value="1"/>
</dbReference>
<evidence type="ECO:0000256" key="2">
    <source>
        <dbReference type="ARBA" id="ARBA00005691"/>
    </source>
</evidence>
<dbReference type="InterPro" id="IPR050072">
    <property type="entry name" value="Peptidase_M20A"/>
</dbReference>
<keyword evidence="9" id="KW-0170">Cobalt</keyword>
<keyword evidence="5" id="KW-0028">Amino-acid biosynthesis</keyword>
<evidence type="ECO:0000313" key="11">
    <source>
        <dbReference type="EMBL" id="OTP65462.1"/>
    </source>
</evidence>
<keyword evidence="3" id="KW-0963">Cytoplasm</keyword>
<dbReference type="GO" id="GO:0006526">
    <property type="term" value="P:L-arginine biosynthetic process"/>
    <property type="evidence" value="ECO:0007669"/>
    <property type="project" value="UniProtKB-KW"/>
</dbReference>
<sequence length="395" mass="42666">MKHALLDTTLDLLNDLVAFDTRSSESNLKLIEYVQRYLNRHGVESALVFDETGRKANLYATIGPKDVAGLCFSGHTDVVPAAGQPWTVPPFEMTRGSDRVFGRGTADMKGFIAAVLASVPHFVATCKDVPVHLAFSYDEEVGCRGVRGLLRELAAAPVKPLACIIGEPTSMQVAVAHKGKKAYRCCVKGLAGHSALTHLGVNAVDFAAELVTFLRRTQRDLRTKATLDHDFDPPYTTIHTGRFNGGIALNVIPDHAQVEFEIRNLPADNADAIVQTITHYADTELVGAMRETFAESDIDWEQLVDYPALSDRAAAGWLRDLACAAAGRDDVRTLAFGTEGGLFQSIGIPTVVCGPGSIEQGHKADEYVELEQLSKCLTFLGNLSTSLPGTVSANR</sequence>
<dbReference type="GO" id="GO:0008777">
    <property type="term" value="F:acetylornithine deacetylase activity"/>
    <property type="evidence" value="ECO:0007669"/>
    <property type="project" value="TreeGrafter"/>
</dbReference>
<comment type="similarity">
    <text evidence="2">Belongs to the peptidase M20A family. ArgE subfamily.</text>
</comment>
<dbReference type="InterPro" id="IPR010169">
    <property type="entry name" value="AcOrn-deacetyl"/>
</dbReference>
<dbReference type="AlphaFoldDB" id="A0A242M2X9"/>
<dbReference type="NCBIfam" id="NF005710">
    <property type="entry name" value="PRK07522.1"/>
    <property type="match status" value="1"/>
</dbReference>
<gene>
    <name evidence="11" type="ORF">PAMC26577_40195</name>
</gene>
<dbReference type="NCBIfam" id="TIGR01892">
    <property type="entry name" value="AcOrn-deacetyl"/>
    <property type="match status" value="1"/>
</dbReference>
<keyword evidence="4" id="KW-0055">Arginine biosynthesis</keyword>
<dbReference type="SUPFAM" id="SSF53187">
    <property type="entry name" value="Zn-dependent exopeptidases"/>
    <property type="match status" value="1"/>
</dbReference>
<dbReference type="PANTHER" id="PTHR43808">
    <property type="entry name" value="ACETYLORNITHINE DEACETYLASE"/>
    <property type="match status" value="1"/>
</dbReference>
<dbReference type="Proteomes" id="UP000195221">
    <property type="component" value="Unassembled WGS sequence"/>
</dbReference>
<evidence type="ECO:0000256" key="9">
    <source>
        <dbReference type="ARBA" id="ARBA00023285"/>
    </source>
</evidence>
<evidence type="ECO:0000256" key="1">
    <source>
        <dbReference type="ARBA" id="ARBA00001947"/>
    </source>
</evidence>
<dbReference type="PROSITE" id="PS00759">
    <property type="entry name" value="ARGE_DAPE_CPG2_2"/>
    <property type="match status" value="1"/>
</dbReference>